<sequence>MEVMSNRYKVDSSYPCWYNTKRPSEVTWYMPTTSYALILLIISGISVPFAIVFLIIFYRLRERADL</sequence>
<evidence type="ECO:0000313" key="2">
    <source>
        <dbReference type="EMBL" id="CAF1172434.1"/>
    </source>
</evidence>
<keyword evidence="1" id="KW-0472">Membrane</keyword>
<protein>
    <submittedName>
        <fullName evidence="2">Uncharacterized protein</fullName>
    </submittedName>
</protein>
<dbReference type="Proteomes" id="UP000663854">
    <property type="component" value="Unassembled WGS sequence"/>
</dbReference>
<dbReference type="AlphaFoldDB" id="A0A814UAW5"/>
<gene>
    <name evidence="3" type="ORF">JXQ802_LOCUS38128</name>
    <name evidence="2" type="ORF">PYM288_LOCUS23348</name>
</gene>
<keyword evidence="1" id="KW-1133">Transmembrane helix</keyword>
<dbReference type="EMBL" id="CAJNOH010001076">
    <property type="protein sequence ID" value="CAF1172434.1"/>
    <property type="molecule type" value="Genomic_DNA"/>
</dbReference>
<proteinExistence type="predicted"/>
<comment type="caution">
    <text evidence="2">The sequence shown here is derived from an EMBL/GenBank/DDBJ whole genome shotgun (WGS) entry which is preliminary data.</text>
</comment>
<evidence type="ECO:0000313" key="3">
    <source>
        <dbReference type="EMBL" id="CAF1460257.1"/>
    </source>
</evidence>
<dbReference type="Proteomes" id="UP000663870">
    <property type="component" value="Unassembled WGS sequence"/>
</dbReference>
<evidence type="ECO:0000256" key="1">
    <source>
        <dbReference type="SAM" id="Phobius"/>
    </source>
</evidence>
<name>A0A814UAW5_9BILA</name>
<accession>A0A814UAW5</accession>
<keyword evidence="1" id="KW-0812">Transmembrane</keyword>
<organism evidence="2 4">
    <name type="scientific">Rotaria sordida</name>
    <dbReference type="NCBI Taxonomy" id="392033"/>
    <lineage>
        <taxon>Eukaryota</taxon>
        <taxon>Metazoa</taxon>
        <taxon>Spiralia</taxon>
        <taxon>Gnathifera</taxon>
        <taxon>Rotifera</taxon>
        <taxon>Eurotatoria</taxon>
        <taxon>Bdelloidea</taxon>
        <taxon>Philodinida</taxon>
        <taxon>Philodinidae</taxon>
        <taxon>Rotaria</taxon>
    </lineage>
</organism>
<feature type="transmembrane region" description="Helical" evidence="1">
    <location>
        <begin position="35"/>
        <end position="58"/>
    </location>
</feature>
<evidence type="ECO:0000313" key="5">
    <source>
        <dbReference type="Proteomes" id="UP000663870"/>
    </source>
</evidence>
<dbReference type="EMBL" id="CAJNOL010002090">
    <property type="protein sequence ID" value="CAF1460257.1"/>
    <property type="molecule type" value="Genomic_DNA"/>
</dbReference>
<reference evidence="2" key="1">
    <citation type="submission" date="2021-02" db="EMBL/GenBank/DDBJ databases">
        <authorList>
            <person name="Nowell W R."/>
        </authorList>
    </citation>
    <scope>NUCLEOTIDE SEQUENCE</scope>
</reference>
<evidence type="ECO:0000313" key="4">
    <source>
        <dbReference type="Proteomes" id="UP000663854"/>
    </source>
</evidence>
<keyword evidence="5" id="KW-1185">Reference proteome</keyword>